<protein>
    <submittedName>
        <fullName evidence="8">Pleckstrin homology domain-containing family f member 2-related</fullName>
    </submittedName>
</protein>
<sequence>MLAGNTTDHESDTSDCYEENNFTSSPTNRLESMTILLRIERNYASNLYFFEEYFQEINQKEKSLKFLEPLFNLIKEICQDSCEFVHNLEFKLLSWSNDLEMGDLFSLCKNHFKKYIDFFNVYNPISNKISENPQVEDFKQLLIKEMGLTFEQLVKSPVGHLSLQKEIISEYKHFSLHLKKETKLIEQFLLKIEETVNTIKSKSLENPQEIQDLKILELIEKKFVGKVKFTQKGRRLILKGSLTKMSKRRNQKRYMFLCNNILIVSSPLPVRKNKLTLRRIINLEETKFEDIPDTEKFQNAFAIKTVGKSFSVYAEDSKTKKKWIFHLNELINNIKKKKGIIEEEVNEAPLWQRDSDTKNCMICNNKFNVRRRRHHCRNCGKVICNTCSKFKLLLVHINSTKPVRCCKNCHSELA</sequence>
<dbReference type="InterPro" id="IPR035899">
    <property type="entry name" value="DBL_dom_sf"/>
</dbReference>
<dbReference type="Proteomes" id="UP001146793">
    <property type="component" value="Unassembled WGS sequence"/>
</dbReference>
<evidence type="ECO:0000313" key="8">
    <source>
        <dbReference type="EMBL" id="KAJ3428296.1"/>
    </source>
</evidence>
<dbReference type="GO" id="GO:0008270">
    <property type="term" value="F:zinc ion binding"/>
    <property type="evidence" value="ECO:0007669"/>
    <property type="project" value="UniProtKB-KW"/>
</dbReference>
<dbReference type="EMBL" id="JANTQA010000060">
    <property type="protein sequence ID" value="KAJ3428296.1"/>
    <property type="molecule type" value="Genomic_DNA"/>
</dbReference>
<dbReference type="InterPro" id="IPR017455">
    <property type="entry name" value="Znf_FYVE-rel"/>
</dbReference>
<feature type="domain" description="PH" evidence="6">
    <location>
        <begin position="235"/>
        <end position="332"/>
    </location>
</feature>
<dbReference type="InterPro" id="IPR055251">
    <property type="entry name" value="SOS1_NGEF_PH"/>
</dbReference>
<dbReference type="SMART" id="SM00233">
    <property type="entry name" value="PH"/>
    <property type="match status" value="1"/>
</dbReference>
<dbReference type="PANTHER" id="PTHR46280:SF3">
    <property type="entry name" value="PLECKSTRIN HOMOLOGY DOMAIN-CONTAINING FAMILY F MEMBER 1 HOMOLOG"/>
    <property type="match status" value="1"/>
</dbReference>
<dbReference type="GO" id="GO:0005769">
    <property type="term" value="C:early endosome"/>
    <property type="evidence" value="ECO:0007669"/>
    <property type="project" value="TreeGrafter"/>
</dbReference>
<dbReference type="InterPro" id="IPR001849">
    <property type="entry name" value="PH_domain"/>
</dbReference>
<proteinExistence type="predicted"/>
<dbReference type="InterPro" id="IPR051765">
    <property type="entry name" value="PH_domain-containing_F"/>
</dbReference>
<dbReference type="GO" id="GO:0007032">
    <property type="term" value="P:endosome organization"/>
    <property type="evidence" value="ECO:0007669"/>
    <property type="project" value="TreeGrafter"/>
</dbReference>
<evidence type="ECO:0000259" key="7">
    <source>
        <dbReference type="PROSITE" id="PS50178"/>
    </source>
</evidence>
<dbReference type="InterPro" id="IPR011993">
    <property type="entry name" value="PH-like_dom_sf"/>
</dbReference>
<dbReference type="PROSITE" id="PS50178">
    <property type="entry name" value="ZF_FYVE"/>
    <property type="match status" value="1"/>
</dbReference>
<dbReference type="InterPro" id="IPR011011">
    <property type="entry name" value="Znf_FYVE_PHD"/>
</dbReference>
<comment type="caution">
    <text evidence="8">The sequence shown here is derived from an EMBL/GenBank/DDBJ whole genome shotgun (WGS) entry which is preliminary data.</text>
</comment>
<dbReference type="SUPFAM" id="SSF48065">
    <property type="entry name" value="DBL homology domain (DH-domain)"/>
    <property type="match status" value="1"/>
</dbReference>
<evidence type="ECO:0000256" key="2">
    <source>
        <dbReference type="ARBA" id="ARBA00022771"/>
    </source>
</evidence>
<evidence type="ECO:0000256" key="3">
    <source>
        <dbReference type="ARBA" id="ARBA00022833"/>
    </source>
</evidence>
<reference evidence="8" key="1">
    <citation type="submission" date="2022-08" db="EMBL/GenBank/DDBJ databases">
        <title>Novel sulphate-reducing endosymbionts in the free-living metamonad Anaeramoeba.</title>
        <authorList>
            <person name="Jerlstrom-Hultqvist J."/>
            <person name="Cepicka I."/>
            <person name="Gallot-Lavallee L."/>
            <person name="Salas-Leiva D."/>
            <person name="Curtis B.A."/>
            <person name="Zahonova K."/>
            <person name="Pipaliya S."/>
            <person name="Dacks J."/>
            <person name="Roger A.J."/>
        </authorList>
    </citation>
    <scope>NUCLEOTIDE SEQUENCE</scope>
    <source>
        <strain evidence="8">Busselton2</strain>
    </source>
</reference>
<keyword evidence="2 4" id="KW-0863">Zinc-finger</keyword>
<dbReference type="Gene3D" id="1.20.900.10">
    <property type="entry name" value="Dbl homology (DH) domain"/>
    <property type="match status" value="1"/>
</dbReference>
<dbReference type="InterPro" id="IPR013083">
    <property type="entry name" value="Znf_RING/FYVE/PHD"/>
</dbReference>
<dbReference type="AlphaFoldDB" id="A0AAV7YEM2"/>
<dbReference type="SMART" id="SM00064">
    <property type="entry name" value="FYVE"/>
    <property type="match status" value="1"/>
</dbReference>
<dbReference type="SUPFAM" id="SSF57903">
    <property type="entry name" value="FYVE/PHD zinc finger"/>
    <property type="match status" value="1"/>
</dbReference>
<dbReference type="InterPro" id="IPR000306">
    <property type="entry name" value="Znf_FYVE"/>
</dbReference>
<dbReference type="Pfam" id="PF01363">
    <property type="entry name" value="FYVE"/>
    <property type="match status" value="1"/>
</dbReference>
<keyword evidence="1" id="KW-0479">Metal-binding</keyword>
<evidence type="ECO:0000259" key="6">
    <source>
        <dbReference type="PROSITE" id="PS50003"/>
    </source>
</evidence>
<organism evidence="8 9">
    <name type="scientific">Anaeramoeba flamelloides</name>
    <dbReference type="NCBI Taxonomy" id="1746091"/>
    <lineage>
        <taxon>Eukaryota</taxon>
        <taxon>Metamonada</taxon>
        <taxon>Anaeramoebidae</taxon>
        <taxon>Anaeramoeba</taxon>
    </lineage>
</organism>
<accession>A0AAV7YEM2</accession>
<dbReference type="GO" id="GO:0008333">
    <property type="term" value="P:endosome to lysosome transport"/>
    <property type="evidence" value="ECO:0007669"/>
    <property type="project" value="TreeGrafter"/>
</dbReference>
<dbReference type="PROSITE" id="PS50003">
    <property type="entry name" value="PH_DOMAIN"/>
    <property type="match status" value="1"/>
</dbReference>
<dbReference type="PANTHER" id="PTHR46280">
    <property type="entry name" value="PLECKSTRIN HOMOLOGY DOMAIN-CONTAINING FAMILY F MEMBER 2-RELATED"/>
    <property type="match status" value="1"/>
</dbReference>
<name>A0AAV7YEM2_9EUKA</name>
<dbReference type="Gene3D" id="2.30.29.30">
    <property type="entry name" value="Pleckstrin-homology domain (PH domain)/Phosphotyrosine-binding domain (PTB)"/>
    <property type="match status" value="1"/>
</dbReference>
<evidence type="ECO:0000256" key="5">
    <source>
        <dbReference type="SAM" id="MobiDB-lite"/>
    </source>
</evidence>
<feature type="domain" description="FYVE-type" evidence="7">
    <location>
        <begin position="354"/>
        <end position="414"/>
    </location>
</feature>
<gene>
    <name evidence="8" type="ORF">M0812_25928</name>
</gene>
<dbReference type="Pfam" id="PF22697">
    <property type="entry name" value="SOS1_NGEF_PH"/>
    <property type="match status" value="1"/>
</dbReference>
<evidence type="ECO:0000256" key="1">
    <source>
        <dbReference type="ARBA" id="ARBA00022723"/>
    </source>
</evidence>
<evidence type="ECO:0000256" key="4">
    <source>
        <dbReference type="PROSITE-ProRule" id="PRU00091"/>
    </source>
</evidence>
<dbReference type="SUPFAM" id="SSF50729">
    <property type="entry name" value="PH domain-like"/>
    <property type="match status" value="1"/>
</dbReference>
<evidence type="ECO:0000313" key="9">
    <source>
        <dbReference type="Proteomes" id="UP001146793"/>
    </source>
</evidence>
<feature type="region of interest" description="Disordered" evidence="5">
    <location>
        <begin position="1"/>
        <end position="25"/>
    </location>
</feature>
<dbReference type="GO" id="GO:0035091">
    <property type="term" value="F:phosphatidylinositol binding"/>
    <property type="evidence" value="ECO:0007669"/>
    <property type="project" value="TreeGrafter"/>
</dbReference>
<keyword evidence="3" id="KW-0862">Zinc</keyword>
<dbReference type="Gene3D" id="3.30.40.10">
    <property type="entry name" value="Zinc/RING finger domain, C3HC4 (zinc finger)"/>
    <property type="match status" value="1"/>
</dbReference>